<name>A0A1F6DRY8_9BACT</name>
<protein>
    <recommendedName>
        <fullName evidence="2 7">Site-specific DNA-methyltransferase (adenine-specific)</fullName>
        <ecNumber evidence="2 7">2.1.1.72</ecNumber>
    </recommendedName>
</protein>
<dbReference type="AlphaFoldDB" id="A0A1F6DRY8"/>
<dbReference type="InterPro" id="IPR012327">
    <property type="entry name" value="MeTrfase_D12"/>
</dbReference>
<dbReference type="Pfam" id="PF02086">
    <property type="entry name" value="MethyltransfD12"/>
    <property type="match status" value="2"/>
</dbReference>
<comment type="similarity">
    <text evidence="1 7">Belongs to the N(4)/N(6)-methyltransferase family.</text>
</comment>
<dbReference type="InterPro" id="IPR029063">
    <property type="entry name" value="SAM-dependent_MTases_sf"/>
</dbReference>
<dbReference type="NCBIfam" id="TIGR00571">
    <property type="entry name" value="dam"/>
    <property type="match status" value="1"/>
</dbReference>
<gene>
    <name evidence="8" type="ORF">A3C18_00070</name>
</gene>
<dbReference type="InterPro" id="IPR012186">
    <property type="entry name" value="Ade-mod_methylase_MStsI"/>
</dbReference>
<dbReference type="GO" id="GO:0006298">
    <property type="term" value="P:mismatch repair"/>
    <property type="evidence" value="ECO:0007669"/>
    <property type="project" value="TreeGrafter"/>
</dbReference>
<dbReference type="GO" id="GO:0032259">
    <property type="term" value="P:methylation"/>
    <property type="evidence" value="ECO:0007669"/>
    <property type="project" value="UniProtKB-KW"/>
</dbReference>
<evidence type="ECO:0000256" key="4">
    <source>
        <dbReference type="ARBA" id="ARBA00022679"/>
    </source>
</evidence>
<accession>A0A1F6DRY8</accession>
<dbReference type="PIRSF" id="PIRSF036638">
    <property type="entry name" value="M_m6A_StsI"/>
    <property type="match status" value="1"/>
</dbReference>
<dbReference type="PRINTS" id="PR00505">
    <property type="entry name" value="D12N6MTFRASE"/>
</dbReference>
<keyword evidence="5 7" id="KW-0949">S-adenosyl-L-methionine</keyword>
<dbReference type="EC" id="2.1.1.72" evidence="2 7"/>
<comment type="catalytic activity">
    <reaction evidence="6 7">
        <text>a 2'-deoxyadenosine in DNA + S-adenosyl-L-methionine = an N(6)-methyl-2'-deoxyadenosine in DNA + S-adenosyl-L-homocysteine + H(+)</text>
        <dbReference type="Rhea" id="RHEA:15197"/>
        <dbReference type="Rhea" id="RHEA-COMP:12418"/>
        <dbReference type="Rhea" id="RHEA-COMP:12419"/>
        <dbReference type="ChEBI" id="CHEBI:15378"/>
        <dbReference type="ChEBI" id="CHEBI:57856"/>
        <dbReference type="ChEBI" id="CHEBI:59789"/>
        <dbReference type="ChEBI" id="CHEBI:90615"/>
        <dbReference type="ChEBI" id="CHEBI:90616"/>
        <dbReference type="EC" id="2.1.1.72"/>
    </reaction>
</comment>
<evidence type="ECO:0000256" key="1">
    <source>
        <dbReference type="ARBA" id="ARBA00006594"/>
    </source>
</evidence>
<dbReference type="GO" id="GO:0009007">
    <property type="term" value="F:site-specific DNA-methyltransferase (adenine-specific) activity"/>
    <property type="evidence" value="ECO:0007669"/>
    <property type="project" value="UniProtKB-UniRule"/>
</dbReference>
<dbReference type="PANTHER" id="PTHR30481:SF3">
    <property type="entry name" value="DNA ADENINE METHYLASE"/>
    <property type="match status" value="1"/>
</dbReference>
<evidence type="ECO:0000313" key="8">
    <source>
        <dbReference type="EMBL" id="OGG64204.1"/>
    </source>
</evidence>
<organism evidence="8 9">
    <name type="scientific">Candidatus Kaiserbacteria bacterium RIFCSPHIGHO2_02_FULL_54_11b</name>
    <dbReference type="NCBI Taxonomy" id="1798494"/>
    <lineage>
        <taxon>Bacteria</taxon>
        <taxon>Candidatus Kaiseribacteriota</taxon>
    </lineage>
</organism>
<dbReference type="GO" id="GO:0009307">
    <property type="term" value="P:DNA restriction-modification system"/>
    <property type="evidence" value="ECO:0007669"/>
    <property type="project" value="InterPro"/>
</dbReference>
<proteinExistence type="inferred from homology"/>
<dbReference type="Proteomes" id="UP000178328">
    <property type="component" value="Unassembled WGS sequence"/>
</dbReference>
<comment type="caution">
    <text evidence="8">The sequence shown here is derived from an EMBL/GenBank/DDBJ whole genome shotgun (WGS) entry which is preliminary data.</text>
</comment>
<dbReference type="InterPro" id="IPR023095">
    <property type="entry name" value="Ade_MeTrfase_dom_2"/>
</dbReference>
<keyword evidence="3 7" id="KW-0489">Methyltransferase</keyword>
<dbReference type="GO" id="GO:0043565">
    <property type="term" value="F:sequence-specific DNA binding"/>
    <property type="evidence" value="ECO:0007669"/>
    <property type="project" value="TreeGrafter"/>
</dbReference>
<dbReference type="Gene3D" id="3.40.50.150">
    <property type="entry name" value="Vaccinia Virus protein VP39"/>
    <property type="match status" value="2"/>
</dbReference>
<dbReference type="InterPro" id="IPR002052">
    <property type="entry name" value="DNA_methylase_N6_adenine_CS"/>
</dbReference>
<evidence type="ECO:0000256" key="7">
    <source>
        <dbReference type="RuleBase" id="RU361257"/>
    </source>
</evidence>
<dbReference type="EMBL" id="MFLH01000032">
    <property type="protein sequence ID" value="OGG64204.1"/>
    <property type="molecule type" value="Genomic_DNA"/>
</dbReference>
<dbReference type="SUPFAM" id="SSF53335">
    <property type="entry name" value="S-adenosyl-L-methionine-dependent methyltransferases"/>
    <property type="match status" value="2"/>
</dbReference>
<reference evidence="8 9" key="1">
    <citation type="journal article" date="2016" name="Nat. Commun.">
        <title>Thousands of microbial genomes shed light on interconnected biogeochemical processes in an aquifer system.</title>
        <authorList>
            <person name="Anantharaman K."/>
            <person name="Brown C.T."/>
            <person name="Hug L.A."/>
            <person name="Sharon I."/>
            <person name="Castelle C.J."/>
            <person name="Probst A.J."/>
            <person name="Thomas B.C."/>
            <person name="Singh A."/>
            <person name="Wilkins M.J."/>
            <person name="Karaoz U."/>
            <person name="Brodie E.L."/>
            <person name="Williams K.H."/>
            <person name="Hubbard S.S."/>
            <person name="Banfield J.F."/>
        </authorList>
    </citation>
    <scope>NUCLEOTIDE SEQUENCE [LARGE SCALE GENOMIC DNA]</scope>
</reference>
<dbReference type="PROSITE" id="PS00092">
    <property type="entry name" value="N6_MTASE"/>
    <property type="match status" value="2"/>
</dbReference>
<evidence type="ECO:0000256" key="6">
    <source>
        <dbReference type="ARBA" id="ARBA00047942"/>
    </source>
</evidence>
<evidence type="ECO:0000256" key="5">
    <source>
        <dbReference type="ARBA" id="ARBA00022691"/>
    </source>
</evidence>
<keyword evidence="4 7" id="KW-0808">Transferase</keyword>
<evidence type="ECO:0000256" key="3">
    <source>
        <dbReference type="ARBA" id="ARBA00022603"/>
    </source>
</evidence>
<dbReference type="GO" id="GO:1904047">
    <property type="term" value="F:S-adenosyl-L-methionine binding"/>
    <property type="evidence" value="ECO:0007669"/>
    <property type="project" value="TreeGrafter"/>
</dbReference>
<evidence type="ECO:0000256" key="2">
    <source>
        <dbReference type="ARBA" id="ARBA00011900"/>
    </source>
</evidence>
<dbReference type="Gene3D" id="1.10.1020.10">
    <property type="entry name" value="Adenine-specific Methyltransferase, Domain 2"/>
    <property type="match status" value="2"/>
</dbReference>
<dbReference type="PANTHER" id="PTHR30481">
    <property type="entry name" value="DNA ADENINE METHYLASE"/>
    <property type="match status" value="1"/>
</dbReference>
<dbReference type="STRING" id="1798494.A3C18_00070"/>
<sequence>MIDAGFGNRLISIEQRRYLGSKTKLLPLINDILEKERVEYKTFADIFAGTGVVASHFYDRSDIVVNDTLESNHLSYVAFFGHEMIRTDFLCSLLGKYNALTDLGENYFSINFANTYFDADNSKRIGYIREDIEKLHSLKKLNDRERAYLVTSLIYGLDRIANTVGHYDAYRKSDIPRKKLELRPLNIATRTNKSQIYKMDANLLVKQLRADVIYIDPPYNSRQYGDAYHLLENIAEWKKEKVYGVAKKISRDHIKSQYCLKSAGNAFSELINDIQAEFILVSYNDMGTNGDARSQSRISDHEIMSALERRGAVTIYEKSFNQFTTGRSSKNDLKERIFFCRIGKKKTVAPSKTGLVSNTHLPTYVKSPLNYTGGKHKLLPQLFELFPKNIDTFYDVFCGGANVGINATSKKIICIDKNEKVIEMLKLIQQSNFEDLNQKLIEIINRHGLSQSFIYGYERYKCESSEGLGQFNKESFFRLRAVYNSTKSEIQVIYLLVLVLYSFNNQIRFNSRGEFNLPVGKRDYNGSSRKNLANFNALANNKNITFAEGDFRNLADLNLQTNDLVYLDPPYLLGLASYNEMGGWTEKDETDLHFVLSRVNKKGVRFALSNVIEHKGRTNDLLAHWAKRNNFKIHTINHDYRNSSYQTKAKNSVTREVLVTNY</sequence>
<evidence type="ECO:0000313" key="9">
    <source>
        <dbReference type="Proteomes" id="UP000178328"/>
    </source>
</evidence>